<feature type="domain" description="HD-GYP" evidence="1">
    <location>
        <begin position="109"/>
        <end position="305"/>
    </location>
</feature>
<dbReference type="GO" id="GO:0016787">
    <property type="term" value="F:hydrolase activity"/>
    <property type="evidence" value="ECO:0007669"/>
    <property type="project" value="UniProtKB-KW"/>
</dbReference>
<dbReference type="EMBL" id="ARZA01000144">
    <property type="protein sequence ID" value="EOD00571.1"/>
    <property type="molecule type" value="Genomic_DNA"/>
</dbReference>
<dbReference type="STRING" id="1304284.L21TH_1389"/>
<dbReference type="InterPro" id="IPR037522">
    <property type="entry name" value="HD_GYP_dom"/>
</dbReference>
<gene>
    <name evidence="2" type="ORF">L21TH_1389</name>
</gene>
<accession>R1CPH7</accession>
<keyword evidence="2" id="KW-0378">Hydrolase</keyword>
<dbReference type="PANTHER" id="PTHR43155">
    <property type="entry name" value="CYCLIC DI-GMP PHOSPHODIESTERASE PA4108-RELATED"/>
    <property type="match status" value="1"/>
</dbReference>
<evidence type="ECO:0000313" key="2">
    <source>
        <dbReference type="EMBL" id="EOD00571.1"/>
    </source>
</evidence>
<protein>
    <submittedName>
        <fullName evidence="2">Putative metal-dependent phosphohydrolase</fullName>
    </submittedName>
</protein>
<dbReference type="CDD" id="cd00077">
    <property type="entry name" value="HDc"/>
    <property type="match status" value="1"/>
</dbReference>
<evidence type="ECO:0000313" key="3">
    <source>
        <dbReference type="Proteomes" id="UP000013378"/>
    </source>
</evidence>
<dbReference type="OrthoDB" id="9804747at2"/>
<dbReference type="PANTHER" id="PTHR43155:SF2">
    <property type="entry name" value="CYCLIC DI-GMP PHOSPHODIESTERASE PA4108"/>
    <property type="match status" value="1"/>
</dbReference>
<dbReference type="Gene3D" id="1.10.3210.10">
    <property type="entry name" value="Hypothetical protein af1432"/>
    <property type="match status" value="1"/>
</dbReference>
<dbReference type="SMART" id="SM00471">
    <property type="entry name" value="HDc"/>
    <property type="match status" value="1"/>
</dbReference>
<dbReference type="InterPro" id="IPR006675">
    <property type="entry name" value="HDIG_dom"/>
</dbReference>
<keyword evidence="3" id="KW-1185">Reference proteome</keyword>
<evidence type="ECO:0000259" key="1">
    <source>
        <dbReference type="PROSITE" id="PS51832"/>
    </source>
</evidence>
<proteinExistence type="predicted"/>
<organism evidence="2 3">
    <name type="scientific">Caldisalinibacter kiritimatiensis</name>
    <dbReference type="NCBI Taxonomy" id="1304284"/>
    <lineage>
        <taxon>Bacteria</taxon>
        <taxon>Bacillati</taxon>
        <taxon>Bacillota</taxon>
        <taxon>Tissierellia</taxon>
        <taxon>Tissierellales</taxon>
        <taxon>Thermohalobacteraceae</taxon>
        <taxon>Caldisalinibacter</taxon>
    </lineage>
</organism>
<sequence length="347" mass="39737">MALIHIDNVEPGMVLKKDVENIQSGIILLKSGTVLNKKNIIHIKNNGIEYIDILEKVSHKKDYVLIQDEKFCKAHKKLVHKTKDILNNVRLGKKIIITEISDTVDNIVEELIKNNNILGRLRRLKENDDYTFSHSLNVSMLATMVGKWLNYSKVELKQLALAGLFHDIGKMKIPQDIINKPGKLTEKEFEIIKKHTIYGYNILNNTIGISKNIALGALQHHEREDGSGYPLRVKSEKIHEFAKIIAVCDIFDAMTSDRVYKEKESPFTVAELINNNSFGVLDPRISFLFLNNISKFYVGNIVKLSTYEIGEIVYVHRELPTRPVVKVDEKYVDLLKEKNIHIIDVID</sequence>
<dbReference type="SUPFAM" id="SSF109604">
    <property type="entry name" value="HD-domain/PDEase-like"/>
    <property type="match status" value="1"/>
</dbReference>
<dbReference type="NCBIfam" id="TIGR00277">
    <property type="entry name" value="HDIG"/>
    <property type="match status" value="1"/>
</dbReference>
<dbReference type="InterPro" id="IPR003607">
    <property type="entry name" value="HD/PDEase_dom"/>
</dbReference>
<dbReference type="AlphaFoldDB" id="R1CPH7"/>
<dbReference type="eggNOG" id="COG2206">
    <property type="taxonomic scope" value="Bacteria"/>
</dbReference>
<name>R1CPH7_9FIRM</name>
<dbReference type="RefSeq" id="WP_006312609.1">
    <property type="nucleotide sequence ID" value="NZ_ARZA01000144.1"/>
</dbReference>
<dbReference type="PROSITE" id="PS51832">
    <property type="entry name" value="HD_GYP"/>
    <property type="match status" value="1"/>
</dbReference>
<dbReference type="Proteomes" id="UP000013378">
    <property type="component" value="Unassembled WGS sequence"/>
</dbReference>
<comment type="caution">
    <text evidence="2">The sequence shown here is derived from an EMBL/GenBank/DDBJ whole genome shotgun (WGS) entry which is preliminary data.</text>
</comment>
<dbReference type="Pfam" id="PF13487">
    <property type="entry name" value="HD_5"/>
    <property type="match status" value="1"/>
</dbReference>
<reference evidence="2 3" key="1">
    <citation type="journal article" date="2015" name="Geomicrobiol. J.">
        <title>Caldisalinibacter kiritimatiensis gen. nov., sp. nov., a moderately thermohalophilic thiosulfate-reducing bacterium from a hypersaline microbial mat.</title>
        <authorList>
            <person name="Ben Hania W."/>
            <person name="Joseph M."/>
            <person name="Fiebig A."/>
            <person name="Bunk B."/>
            <person name="Klenk H.-P."/>
            <person name="Fardeau M.-L."/>
            <person name="Spring S."/>
        </authorList>
    </citation>
    <scope>NUCLEOTIDE SEQUENCE [LARGE SCALE GENOMIC DNA]</scope>
    <source>
        <strain evidence="2 3">L21-TH-D2</strain>
    </source>
</reference>